<feature type="coiled-coil region" evidence="1">
    <location>
        <begin position="165"/>
        <end position="192"/>
    </location>
</feature>
<accession>A0AAD9BGG1</accession>
<dbReference type="Proteomes" id="UP001228049">
    <property type="component" value="Unassembled WGS sequence"/>
</dbReference>
<protein>
    <submittedName>
        <fullName evidence="2">Membrane protein insertase YidC</fullName>
    </submittedName>
</protein>
<comment type="caution">
    <text evidence="2">The sequence shown here is derived from an EMBL/GenBank/DDBJ whole genome shotgun (WGS) entry which is preliminary data.</text>
</comment>
<proteinExistence type="predicted"/>
<evidence type="ECO:0000313" key="3">
    <source>
        <dbReference type="Proteomes" id="UP001228049"/>
    </source>
</evidence>
<keyword evidence="3" id="KW-1185">Reference proteome</keyword>
<dbReference type="EMBL" id="JASDAP010000023">
    <property type="protein sequence ID" value="KAK1882369.1"/>
    <property type="molecule type" value="Genomic_DNA"/>
</dbReference>
<name>A0AAD9BGG1_DISEL</name>
<dbReference type="AlphaFoldDB" id="A0AAD9BGG1"/>
<sequence>MALTQVVVQGQQLEPVEEDLEPQEEPQLLHQKWLADLWEQEVMETSWVEQESPSLEQNQASMGQTFQVPQELLLLEVRLCNQVVLMGIFQVGHCQEPNLSNPQVSPEVTRPVKEMEREVLTEREEVQEEQEVFQVAQQEREEETVLLLELELDQEEQPVELEEHPNHQKEVLEELEQVLEELEAKVVLEQVLEELEQVLEEQAWSLGLAMVLVELEFYQVEYMGLSARGRVGSVLAVMELVREAMVQDLEAMVQDPEVMGLSQVDMVQDLEAMEEGALVVEVQGVLGPSELELELVLDLGDMVWVLLVTGQELAVTGLVVTGLDQVELVLVVLLVTVLVALDQEDMGQAQQGLDQVGPEPGQADLVLAVLAQEQAAMDLEEPE</sequence>
<gene>
    <name evidence="2" type="ORF">KUDE01_023152</name>
</gene>
<evidence type="ECO:0000256" key="1">
    <source>
        <dbReference type="SAM" id="Coils"/>
    </source>
</evidence>
<evidence type="ECO:0000313" key="2">
    <source>
        <dbReference type="EMBL" id="KAK1882369.1"/>
    </source>
</evidence>
<reference evidence="2" key="1">
    <citation type="submission" date="2023-04" db="EMBL/GenBank/DDBJ databases">
        <title>Chromosome-level genome of Chaenocephalus aceratus.</title>
        <authorList>
            <person name="Park H."/>
        </authorList>
    </citation>
    <scope>NUCLEOTIDE SEQUENCE</scope>
    <source>
        <strain evidence="2">DE</strain>
        <tissue evidence="2">Muscle</tissue>
    </source>
</reference>
<organism evidence="2 3">
    <name type="scientific">Dissostichus eleginoides</name>
    <name type="common">Patagonian toothfish</name>
    <name type="synonym">Dissostichus amissus</name>
    <dbReference type="NCBI Taxonomy" id="100907"/>
    <lineage>
        <taxon>Eukaryota</taxon>
        <taxon>Metazoa</taxon>
        <taxon>Chordata</taxon>
        <taxon>Craniata</taxon>
        <taxon>Vertebrata</taxon>
        <taxon>Euteleostomi</taxon>
        <taxon>Actinopterygii</taxon>
        <taxon>Neopterygii</taxon>
        <taxon>Teleostei</taxon>
        <taxon>Neoteleostei</taxon>
        <taxon>Acanthomorphata</taxon>
        <taxon>Eupercaria</taxon>
        <taxon>Perciformes</taxon>
        <taxon>Notothenioidei</taxon>
        <taxon>Nototheniidae</taxon>
        <taxon>Dissostichus</taxon>
    </lineage>
</organism>
<keyword evidence="1" id="KW-0175">Coiled coil</keyword>